<sequence length="285" mass="33945">MNCGKFFAIDKFKKNSRLRFCYEDDISFLKEVVFLNSIKNPETWNIVKYNLQSLTSKNFLIETIKQHLSGIEESYIERDNLLEEINVLCKNSNSNIEVINKKRFSTKEDKSVNTGKEDRERIAKAYESENQEPEVIVIQKETEEENLYEALKTRVDQPTSFLIFSYMQNLQKKRVQKDRNNRQNALNYLNTKHLAECDIKRQQLDLDKKKLALEERKQDLAEWKFLLQERAMEIDHQERQQKMQLEKDRFAFECSEKKGLSTYTMLANKLARFLKVEKIFLIATI</sequence>
<gene>
    <name evidence="1" type="ORF">ABEB36_010613</name>
</gene>
<accession>A0ABD1ED63</accession>
<reference evidence="1 2" key="1">
    <citation type="submission" date="2024-05" db="EMBL/GenBank/DDBJ databases">
        <title>Genetic variation in Jamaican populations of the coffee berry borer (Hypothenemus hampei).</title>
        <authorList>
            <person name="Errbii M."/>
            <person name="Myrie A."/>
        </authorList>
    </citation>
    <scope>NUCLEOTIDE SEQUENCE [LARGE SCALE GENOMIC DNA]</scope>
    <source>
        <strain evidence="1">JA-Hopewell-2020-01-JO</strain>
        <tissue evidence="1">Whole body</tissue>
    </source>
</reference>
<proteinExistence type="predicted"/>
<protein>
    <submittedName>
        <fullName evidence="1">Uncharacterized protein</fullName>
    </submittedName>
</protein>
<organism evidence="1 2">
    <name type="scientific">Hypothenemus hampei</name>
    <name type="common">Coffee berry borer</name>
    <dbReference type="NCBI Taxonomy" id="57062"/>
    <lineage>
        <taxon>Eukaryota</taxon>
        <taxon>Metazoa</taxon>
        <taxon>Ecdysozoa</taxon>
        <taxon>Arthropoda</taxon>
        <taxon>Hexapoda</taxon>
        <taxon>Insecta</taxon>
        <taxon>Pterygota</taxon>
        <taxon>Neoptera</taxon>
        <taxon>Endopterygota</taxon>
        <taxon>Coleoptera</taxon>
        <taxon>Polyphaga</taxon>
        <taxon>Cucujiformia</taxon>
        <taxon>Curculionidae</taxon>
        <taxon>Scolytinae</taxon>
        <taxon>Hypothenemus</taxon>
    </lineage>
</organism>
<evidence type="ECO:0000313" key="2">
    <source>
        <dbReference type="Proteomes" id="UP001566132"/>
    </source>
</evidence>
<dbReference type="EMBL" id="JBDJPC010000008">
    <property type="protein sequence ID" value="KAL1492355.1"/>
    <property type="molecule type" value="Genomic_DNA"/>
</dbReference>
<comment type="caution">
    <text evidence="1">The sequence shown here is derived from an EMBL/GenBank/DDBJ whole genome shotgun (WGS) entry which is preliminary data.</text>
</comment>
<name>A0ABD1ED63_HYPHA</name>
<keyword evidence="2" id="KW-1185">Reference proteome</keyword>
<evidence type="ECO:0000313" key="1">
    <source>
        <dbReference type="EMBL" id="KAL1492355.1"/>
    </source>
</evidence>
<dbReference type="AlphaFoldDB" id="A0ABD1ED63"/>
<dbReference type="Proteomes" id="UP001566132">
    <property type="component" value="Unassembled WGS sequence"/>
</dbReference>